<keyword evidence="2" id="KW-1185">Reference proteome</keyword>
<gene>
    <name evidence="1" type="primary">APBB1</name>
    <name evidence="1" type="ORF">GBF38_012109</name>
</gene>
<comment type="caution">
    <text evidence="1">The sequence shown here is derived from an EMBL/GenBank/DDBJ whole genome shotgun (WGS) entry which is preliminary data.</text>
</comment>
<sequence length="703" mass="78624">MGGHDDEDMSYVVNKQKQDEELKNKLNDSSHWCEQESTGNNAKWVKEGRNQLRKVAENQQDQDHNCNISQNGNKEDFPPHQTTTQEEQQGNEEQNKSPKIAMTPGLSQEESKNILNEPLLITDTLESTEEKDKEREEDGKEKEKTSEDDEETSDGGPEQQRGNMESQREGGVVGRNACLLFSNMNGTPNDEETSWPALSQDNAADSSPNGNRESFWDSSAFETDTDLPSGWMRVRDTSGTYYWHIPTGTTQWEPPSPLGKVGDSMMSSTMSLETTPCEEPEESWAQLSSTDEGAGEGELWKVSQGNFKYTEMSYFSEHVLSAHGQDDVVVQVNIVQLEYFDQFSRLYLQEEGEVASDQSLKEFEGATLRYASINLNYNCAQSEEEEKLAPLCTDLETKCFAVRSLGWVEMSEEDMAPGRSSIAVNNCIRQLSYHKHNLHDTAGIWGEPCSFFSCCVMNRERDFAYVARDDLTQVLKCHVFRCDSPAKNIATSLHEMCSKIMMKRKASKPGVSRLNSDPSNPVVIPVEEFPAPKNELFQHFHVYYLGCEAVAKPVGMDIINDALEAAVNGKDRNEWTPVSVNVAPATLTILSKQNETVLSECRVRFLSFMGVGKDVHTFAFIMAEGPRDFTCHMFWCEPNAASLSEAVQAACMLRYQKCLDARPPGLASCLPTPPADSVARRVKKGVQSLLGSFKSYRSGSQSP</sequence>
<name>A0ACB7EJA4_NIBAL</name>
<dbReference type="EMBL" id="CM024794">
    <property type="protein sequence ID" value="KAG8001872.1"/>
    <property type="molecule type" value="Genomic_DNA"/>
</dbReference>
<protein>
    <submittedName>
        <fullName evidence="1">Amyloid-beta A4 protein-binding family B member 1</fullName>
    </submittedName>
</protein>
<reference evidence="1" key="1">
    <citation type="submission" date="2020-04" db="EMBL/GenBank/DDBJ databases">
        <title>A chromosome-scale assembly and high-density genetic map of the yellow drum (Nibea albiflora) genome.</title>
        <authorList>
            <person name="Xu D."/>
            <person name="Zhang W."/>
            <person name="Chen R."/>
            <person name="Tan P."/>
            <person name="Wang L."/>
            <person name="Song H."/>
            <person name="Tian L."/>
            <person name="Zhu Q."/>
            <person name="Wang B."/>
        </authorList>
    </citation>
    <scope>NUCLEOTIDE SEQUENCE</scope>
    <source>
        <strain evidence="1">ZJHYS-2018</strain>
    </source>
</reference>
<dbReference type="Proteomes" id="UP000805704">
    <property type="component" value="Chromosome 6"/>
</dbReference>
<accession>A0ACB7EJA4</accession>
<evidence type="ECO:0000313" key="1">
    <source>
        <dbReference type="EMBL" id="KAG8001872.1"/>
    </source>
</evidence>
<evidence type="ECO:0000313" key="2">
    <source>
        <dbReference type="Proteomes" id="UP000805704"/>
    </source>
</evidence>
<proteinExistence type="predicted"/>
<organism evidence="1 2">
    <name type="scientific">Nibea albiflora</name>
    <name type="common">Yellow drum</name>
    <name type="synonym">Corvina albiflora</name>
    <dbReference type="NCBI Taxonomy" id="240163"/>
    <lineage>
        <taxon>Eukaryota</taxon>
        <taxon>Metazoa</taxon>
        <taxon>Chordata</taxon>
        <taxon>Craniata</taxon>
        <taxon>Vertebrata</taxon>
        <taxon>Euteleostomi</taxon>
        <taxon>Actinopterygii</taxon>
        <taxon>Neopterygii</taxon>
        <taxon>Teleostei</taxon>
        <taxon>Neoteleostei</taxon>
        <taxon>Acanthomorphata</taxon>
        <taxon>Eupercaria</taxon>
        <taxon>Sciaenidae</taxon>
        <taxon>Nibea</taxon>
    </lineage>
</organism>